<dbReference type="Proteomes" id="UP000639643">
    <property type="component" value="Unassembled WGS sequence"/>
</dbReference>
<protein>
    <submittedName>
        <fullName evidence="1">Uncharacterized protein</fullName>
    </submittedName>
</protein>
<dbReference type="AlphaFoldDB" id="A0A8H6U911"/>
<comment type="caution">
    <text evidence="1">The sequence shown here is derived from an EMBL/GenBank/DDBJ whole genome shotgun (WGS) entry which is preliminary data.</text>
</comment>
<name>A0A8H6U911_9PEZI</name>
<accession>A0A8H6U911</accession>
<evidence type="ECO:0000313" key="2">
    <source>
        <dbReference type="Proteomes" id="UP000639643"/>
    </source>
</evidence>
<reference evidence="1" key="1">
    <citation type="journal article" date="2020" name="Phytopathology">
        <title>Genome Sequence Resources of Colletotrichum truncatum, C. plurivorum, C. musicola, and C. sojae: Four Species Pathogenic to Soybean (Glycine max).</title>
        <authorList>
            <person name="Rogerio F."/>
            <person name="Boufleur T.R."/>
            <person name="Ciampi-Guillardi M."/>
            <person name="Sukno S.A."/>
            <person name="Thon M.R."/>
            <person name="Massola Junior N.S."/>
            <person name="Baroncelli R."/>
        </authorList>
    </citation>
    <scope>NUCLEOTIDE SEQUENCE</scope>
    <source>
        <strain evidence="1">LFN0074</strain>
    </source>
</reference>
<sequence>MRNRDGNKGPATWRQPTFQPRAFRLAAQLPGVVDRPRTMMKHSNEKVCGKQAAAGAAAAATGASERLDDDMMGIIRKTTREGTTARSSLERQGATNCSCLPHLPARGKLPKMIDFAQGPSNGKRLERVVACPKRPPLLSPLLSVRKIPAGSEPDVDQRPLEGQRANYKDVRAGVPQYLRLTSCQMQFANISLRLRIPYVVAPLKGR</sequence>
<keyword evidence="2" id="KW-1185">Reference proteome</keyword>
<gene>
    <name evidence="1" type="ORF">CMUS01_00875</name>
</gene>
<evidence type="ECO:0000313" key="1">
    <source>
        <dbReference type="EMBL" id="KAF6844691.1"/>
    </source>
</evidence>
<organism evidence="1 2">
    <name type="scientific">Colletotrichum musicola</name>
    <dbReference type="NCBI Taxonomy" id="2175873"/>
    <lineage>
        <taxon>Eukaryota</taxon>
        <taxon>Fungi</taxon>
        <taxon>Dikarya</taxon>
        <taxon>Ascomycota</taxon>
        <taxon>Pezizomycotina</taxon>
        <taxon>Sordariomycetes</taxon>
        <taxon>Hypocreomycetidae</taxon>
        <taxon>Glomerellales</taxon>
        <taxon>Glomerellaceae</taxon>
        <taxon>Colletotrichum</taxon>
        <taxon>Colletotrichum orchidearum species complex</taxon>
    </lineage>
</organism>
<dbReference type="EMBL" id="WIGM01000012">
    <property type="protein sequence ID" value="KAF6844691.1"/>
    <property type="molecule type" value="Genomic_DNA"/>
</dbReference>
<proteinExistence type="predicted"/>